<gene>
    <name evidence="2" type="ORF">TVY486_1100270</name>
</gene>
<organism evidence="2">
    <name type="scientific">Trypanosoma vivax (strain Y486)</name>
    <dbReference type="NCBI Taxonomy" id="1055687"/>
    <lineage>
        <taxon>Eukaryota</taxon>
        <taxon>Discoba</taxon>
        <taxon>Euglenozoa</taxon>
        <taxon>Kinetoplastea</taxon>
        <taxon>Metakinetoplastina</taxon>
        <taxon>Trypanosomatida</taxon>
        <taxon>Trypanosomatidae</taxon>
        <taxon>Trypanosoma</taxon>
        <taxon>Duttonella</taxon>
    </lineage>
</organism>
<name>G0U9R1_TRYVY</name>
<evidence type="ECO:0000313" key="2">
    <source>
        <dbReference type="EMBL" id="CCC52542.1"/>
    </source>
</evidence>
<dbReference type="EMBL" id="HE573027">
    <property type="protein sequence ID" value="CCC52542.1"/>
    <property type="molecule type" value="Genomic_DNA"/>
</dbReference>
<feature type="compositionally biased region" description="Basic residues" evidence="1">
    <location>
        <begin position="158"/>
        <end position="172"/>
    </location>
</feature>
<protein>
    <submittedName>
        <fullName evidence="2">Uncharacterized protein</fullName>
    </submittedName>
</protein>
<dbReference type="OMA" id="LSQWYGM"/>
<sequence>MESKSIKLMMAKAVTTSHDFYSNMNAVEGIKQRKEAVRKERRERASTLSQWYGMKKANLSTEDKQEIELLKFRNLINPELKHQAPKTGNETSEFVEFGYFAGTGKNKRRRLKSFADEWIEENPELQQVVERRLKKNVQLNRKTKERMEKKAKREAARAKQRKLSKRAKGLDF</sequence>
<dbReference type="AlphaFoldDB" id="G0U9R1"/>
<accession>G0U9R1</accession>
<evidence type="ECO:0000256" key="1">
    <source>
        <dbReference type="SAM" id="MobiDB-lite"/>
    </source>
</evidence>
<dbReference type="VEuPathDB" id="TriTrypDB:TvY486_1100270"/>
<reference evidence="2" key="1">
    <citation type="journal article" date="2012" name="Proc. Natl. Acad. Sci. U.S.A.">
        <title>Antigenic diversity is generated by distinct evolutionary mechanisms in African trypanosome species.</title>
        <authorList>
            <person name="Jackson A.P."/>
            <person name="Berry A."/>
            <person name="Aslett M."/>
            <person name="Allison H.C."/>
            <person name="Burton P."/>
            <person name="Vavrova-Anderson J."/>
            <person name="Brown R."/>
            <person name="Browne H."/>
            <person name="Corton N."/>
            <person name="Hauser H."/>
            <person name="Gamble J."/>
            <person name="Gilderthorp R."/>
            <person name="Marcello L."/>
            <person name="McQuillan J."/>
            <person name="Otto T.D."/>
            <person name="Quail M.A."/>
            <person name="Sanders M.J."/>
            <person name="van Tonder A."/>
            <person name="Ginger M.L."/>
            <person name="Field M.C."/>
            <person name="Barry J.D."/>
            <person name="Hertz-Fowler C."/>
            <person name="Berriman M."/>
        </authorList>
    </citation>
    <scope>NUCLEOTIDE SEQUENCE</scope>
    <source>
        <strain evidence="2">Y486</strain>
    </source>
</reference>
<proteinExistence type="predicted"/>
<feature type="region of interest" description="Disordered" evidence="1">
    <location>
        <begin position="140"/>
        <end position="172"/>
    </location>
</feature>
<feature type="compositionally biased region" description="Basic and acidic residues" evidence="1">
    <location>
        <begin position="145"/>
        <end position="157"/>
    </location>
</feature>